<dbReference type="AlphaFoldDB" id="A0A1H1DVB6"/>
<gene>
    <name evidence="1" type="ORF">SAMN04489718_2254</name>
</gene>
<sequence>MIGFTGEIAHPAQSFTRMRALGWGRADHSRAVELSLRSLRTVLHHSTNSRSDAANHIKIIDRSRAVT</sequence>
<keyword evidence="2" id="KW-1185">Reference proteome</keyword>
<dbReference type="Proteomes" id="UP000199301">
    <property type="component" value="Unassembled WGS sequence"/>
</dbReference>
<organism evidence="1 2">
    <name type="scientific">Actinopolyspora saharensis</name>
    <dbReference type="NCBI Taxonomy" id="995062"/>
    <lineage>
        <taxon>Bacteria</taxon>
        <taxon>Bacillati</taxon>
        <taxon>Actinomycetota</taxon>
        <taxon>Actinomycetes</taxon>
        <taxon>Actinopolysporales</taxon>
        <taxon>Actinopolysporaceae</taxon>
        <taxon>Actinopolyspora</taxon>
    </lineage>
</organism>
<dbReference type="EMBL" id="FNKO01000002">
    <property type="protein sequence ID" value="SDQ80425.1"/>
    <property type="molecule type" value="Genomic_DNA"/>
</dbReference>
<protein>
    <submittedName>
        <fullName evidence="1">Uncharacterized protein</fullName>
    </submittedName>
</protein>
<dbReference type="OrthoDB" id="4281720at2"/>
<name>A0A1H1DVB6_9ACTN</name>
<dbReference type="RefSeq" id="WP_092523650.1">
    <property type="nucleotide sequence ID" value="NZ_FNKO01000002.1"/>
</dbReference>
<evidence type="ECO:0000313" key="1">
    <source>
        <dbReference type="EMBL" id="SDQ80425.1"/>
    </source>
</evidence>
<accession>A0A1H1DVB6</accession>
<proteinExistence type="predicted"/>
<reference evidence="2" key="1">
    <citation type="submission" date="2016-10" db="EMBL/GenBank/DDBJ databases">
        <authorList>
            <person name="Varghese N."/>
            <person name="Submissions S."/>
        </authorList>
    </citation>
    <scope>NUCLEOTIDE SEQUENCE [LARGE SCALE GENOMIC DNA]</scope>
    <source>
        <strain evidence="2">DSM 45459</strain>
    </source>
</reference>
<evidence type="ECO:0000313" key="2">
    <source>
        <dbReference type="Proteomes" id="UP000199301"/>
    </source>
</evidence>